<gene>
    <name evidence="2" type="ORF">TM448A01214_0012</name>
    <name evidence="3" type="ORF">TM448B03016_0005</name>
</gene>
<dbReference type="EMBL" id="MT144113">
    <property type="protein sequence ID" value="QJA49006.1"/>
    <property type="molecule type" value="Genomic_DNA"/>
</dbReference>
<evidence type="ECO:0000313" key="2">
    <source>
        <dbReference type="EMBL" id="QJA49006.1"/>
    </source>
</evidence>
<feature type="domain" description="YqaJ viral recombinase" evidence="1">
    <location>
        <begin position="12"/>
        <end position="147"/>
    </location>
</feature>
<dbReference type="PANTHER" id="PTHR46609">
    <property type="entry name" value="EXONUCLEASE, PHAGE-TYPE/RECB, C-TERMINAL DOMAIN-CONTAINING PROTEIN"/>
    <property type="match status" value="1"/>
</dbReference>
<dbReference type="InterPro" id="IPR051703">
    <property type="entry name" value="NF-kappa-B_Signaling_Reg"/>
</dbReference>
<dbReference type="InterPro" id="IPR011604">
    <property type="entry name" value="PDDEXK-like_dom_sf"/>
</dbReference>
<dbReference type="EMBL" id="MT144986">
    <property type="protein sequence ID" value="QJI02248.1"/>
    <property type="molecule type" value="Genomic_DNA"/>
</dbReference>
<keyword evidence="2" id="KW-0540">Nuclease</keyword>
<sequence>MEIIDCQQGTDEWIAAKLGKVSSSHFSEVLAKGQGKTRNAYMLKLAAERLTGLPQEGYSNIKMDRGIEIEPQAREYYAKLYDCEVVQVGFCQLNEDVGTSPDGLIGDNGAIEIKCPDSTTHLANIITAKMPTIYVPQVQGQLWITGRKFCDFVSFDPRVQQRPFWSVRIERDEEYIKNLSESIWQFVSELRELIEKITGNVPF</sequence>
<dbReference type="AlphaFoldDB" id="A0A6H1ZM53"/>
<dbReference type="InterPro" id="IPR011335">
    <property type="entry name" value="Restrct_endonuc-II-like"/>
</dbReference>
<reference evidence="2" key="1">
    <citation type="submission" date="2020-03" db="EMBL/GenBank/DDBJ databases">
        <title>The deep terrestrial virosphere.</title>
        <authorList>
            <person name="Holmfeldt K."/>
            <person name="Nilsson E."/>
            <person name="Simone D."/>
            <person name="Lopez-Fernandez M."/>
            <person name="Wu X."/>
            <person name="de Brujin I."/>
            <person name="Lundin D."/>
            <person name="Andersson A."/>
            <person name="Bertilsson S."/>
            <person name="Dopson M."/>
        </authorList>
    </citation>
    <scope>NUCLEOTIDE SEQUENCE</scope>
    <source>
        <strain evidence="2">TM448A01214</strain>
        <strain evidence="3">TM448B03016</strain>
    </source>
</reference>
<evidence type="ECO:0000313" key="3">
    <source>
        <dbReference type="EMBL" id="QJI02248.1"/>
    </source>
</evidence>
<dbReference type="GO" id="GO:0004527">
    <property type="term" value="F:exonuclease activity"/>
    <property type="evidence" value="ECO:0007669"/>
    <property type="project" value="UniProtKB-KW"/>
</dbReference>
<dbReference type="InterPro" id="IPR019080">
    <property type="entry name" value="YqaJ_viral_recombinase"/>
</dbReference>
<keyword evidence="2" id="KW-0269">Exonuclease</keyword>
<keyword evidence="2" id="KW-0378">Hydrolase</keyword>
<dbReference type="CDD" id="cd22343">
    <property type="entry name" value="PDDEXK_lambda_exonuclease-like"/>
    <property type="match status" value="1"/>
</dbReference>
<name>A0A6H1ZM53_9ZZZZ</name>
<dbReference type="Pfam" id="PF09588">
    <property type="entry name" value="YqaJ"/>
    <property type="match status" value="1"/>
</dbReference>
<evidence type="ECO:0000259" key="1">
    <source>
        <dbReference type="Pfam" id="PF09588"/>
    </source>
</evidence>
<dbReference type="Gene3D" id="3.90.320.10">
    <property type="match status" value="1"/>
</dbReference>
<organism evidence="2">
    <name type="scientific">viral metagenome</name>
    <dbReference type="NCBI Taxonomy" id="1070528"/>
    <lineage>
        <taxon>unclassified sequences</taxon>
        <taxon>metagenomes</taxon>
        <taxon>organismal metagenomes</taxon>
    </lineage>
</organism>
<protein>
    <submittedName>
        <fullName evidence="2">Putative exonuclease</fullName>
    </submittedName>
</protein>
<accession>A0A6H1ZM53</accession>
<dbReference type="SUPFAM" id="SSF52980">
    <property type="entry name" value="Restriction endonuclease-like"/>
    <property type="match status" value="1"/>
</dbReference>
<proteinExistence type="predicted"/>
<dbReference type="PANTHER" id="PTHR46609:SF6">
    <property type="entry name" value="EXONUCLEASE, PHAGE-TYPE_RECB, C-TERMINAL DOMAIN-CONTAINING PROTEIN-RELATED"/>
    <property type="match status" value="1"/>
</dbReference>